<evidence type="ECO:0000256" key="2">
    <source>
        <dbReference type="SAM" id="MobiDB-lite"/>
    </source>
</evidence>
<dbReference type="GeneID" id="117570821"/>
<evidence type="ECO:0000313" key="4">
    <source>
        <dbReference type="RefSeq" id="XP_034108574.2"/>
    </source>
</evidence>
<name>A0A6P8X6F8_DROAB</name>
<feature type="coiled-coil region" evidence="1">
    <location>
        <begin position="300"/>
        <end position="464"/>
    </location>
</feature>
<protein>
    <submittedName>
        <fullName evidence="4">Uncharacterized protein LOC117570821 isoform X1</fullName>
    </submittedName>
</protein>
<accession>A0A6P8X6F8</accession>
<dbReference type="AlphaFoldDB" id="A0A6P8X6F8"/>
<gene>
    <name evidence="4" type="primary">LOC117570821</name>
</gene>
<feature type="compositionally biased region" description="Basic and acidic residues" evidence="2">
    <location>
        <begin position="59"/>
        <end position="70"/>
    </location>
</feature>
<keyword evidence="3" id="KW-1185">Reference proteome</keyword>
<evidence type="ECO:0000256" key="1">
    <source>
        <dbReference type="SAM" id="Coils"/>
    </source>
</evidence>
<reference evidence="4" key="1">
    <citation type="submission" date="2025-08" db="UniProtKB">
        <authorList>
            <consortium name="RefSeq"/>
        </authorList>
    </citation>
    <scope>IDENTIFICATION</scope>
    <source>
        <strain evidence="4">15112-1751.03</strain>
        <tissue evidence="4">Whole Adult</tissue>
    </source>
</reference>
<sequence>MQNSKPDSSTPTAITAPLRSASKISLLSKKNVAVRSPRDSSSLGRGAIDCTSSTSVCSRRTDLHSEDSTAKLKNKFTQPRTNKITELRLKRLQNAMNNDGQPPVVSPRAKRKETNPITPAPTTLPDPEVGDSPTPKPPLPTTAAPSTPASSPPTPQLESMVNKLADLQSEFLQQVKNLKEESQPISFKFVTMVRNEQCQLVFNKDDLLSLPKNIPAESVGDLKSFCRKSFEDTMQSMFEDLHKDVTGSAANLEQLRNKIQKNLQSKVELINAELSKLCCAKDKADASSILQSNENDIFKIEKLKVIVSKLETDLRDVRRNRDELKKSLDVIQKKNKELAIELADQNFKGIEKSVEIEDLRKEMKQLMNTNNIMQQRLKDNETTLEQSKEINSSQIADLKKQLDNALEAKTTLDQSNELTCRQIDELKKQWNNALAAKQTVETRLEELTKNLAVKDQKLSEMQKQLIELEQYKDWQSVQSDQSSNHEADLAQINELKSKLVVAQHQLSTQTKDEHTLRAQLTQKQKQLGEMELKVTQLEESVVHHRKMNDVRRERIVHLDQEIKQREKEHIRKLDEIMAQSNEKSTIIAQINNELSATNEQFQNLCSTLGTKQMKLHRQEHVIKLLEESNERSVRLHTKLGEKNALLKDELEHLRRTVSLYVKILIGNNGNNIFEPISPQEHTE</sequence>
<dbReference type="OrthoDB" id="8197438at2759"/>
<evidence type="ECO:0000313" key="3">
    <source>
        <dbReference type="Proteomes" id="UP000515160"/>
    </source>
</evidence>
<dbReference type="Proteomes" id="UP000515160">
    <property type="component" value="Chromosome 3"/>
</dbReference>
<feature type="region of interest" description="Disordered" evidence="2">
    <location>
        <begin position="30"/>
        <end position="157"/>
    </location>
</feature>
<feature type="coiled-coil region" evidence="1">
    <location>
        <begin position="520"/>
        <end position="583"/>
    </location>
</feature>
<proteinExistence type="predicted"/>
<keyword evidence="1" id="KW-0175">Coiled coil</keyword>
<dbReference type="RefSeq" id="XP_034108574.2">
    <property type="nucleotide sequence ID" value="XM_034252683.2"/>
</dbReference>
<organism evidence="3 4">
    <name type="scientific">Drosophila albomicans</name>
    <name type="common">Fruit fly</name>
    <dbReference type="NCBI Taxonomy" id="7291"/>
    <lineage>
        <taxon>Eukaryota</taxon>
        <taxon>Metazoa</taxon>
        <taxon>Ecdysozoa</taxon>
        <taxon>Arthropoda</taxon>
        <taxon>Hexapoda</taxon>
        <taxon>Insecta</taxon>
        <taxon>Pterygota</taxon>
        <taxon>Neoptera</taxon>
        <taxon>Endopterygota</taxon>
        <taxon>Diptera</taxon>
        <taxon>Brachycera</taxon>
        <taxon>Muscomorpha</taxon>
        <taxon>Ephydroidea</taxon>
        <taxon>Drosophilidae</taxon>
        <taxon>Drosophila</taxon>
    </lineage>
</organism>